<dbReference type="Pfam" id="PF00431">
    <property type="entry name" value="CUB"/>
    <property type="match status" value="1"/>
</dbReference>
<dbReference type="InterPro" id="IPR001506">
    <property type="entry name" value="Peptidase_M12A"/>
</dbReference>
<feature type="region of interest" description="Disordered" evidence="10">
    <location>
        <begin position="912"/>
        <end position="975"/>
    </location>
</feature>
<dbReference type="AlphaFoldDB" id="A0AAD9JMU4"/>
<evidence type="ECO:0000259" key="13">
    <source>
        <dbReference type="PROSITE" id="PS50060"/>
    </source>
</evidence>
<dbReference type="SUPFAM" id="SSF55486">
    <property type="entry name" value="Metalloproteases ('zincins'), catalytic domain"/>
    <property type="match status" value="1"/>
</dbReference>
<dbReference type="EMBL" id="JAODUP010000235">
    <property type="protein sequence ID" value="KAK2155631.1"/>
    <property type="molecule type" value="Genomic_DNA"/>
</dbReference>
<dbReference type="CDD" id="cd00054">
    <property type="entry name" value="EGF_CA"/>
    <property type="match status" value="1"/>
</dbReference>
<keyword evidence="17" id="KW-1185">Reference proteome</keyword>
<evidence type="ECO:0000259" key="15">
    <source>
        <dbReference type="PROSITE" id="PS51864"/>
    </source>
</evidence>
<dbReference type="SMART" id="SM00042">
    <property type="entry name" value="CUB"/>
    <property type="match status" value="1"/>
</dbReference>
<dbReference type="InterPro" id="IPR006026">
    <property type="entry name" value="Peptidase_Metallo"/>
</dbReference>
<dbReference type="SMART" id="SM00235">
    <property type="entry name" value="ZnMc"/>
    <property type="match status" value="1"/>
</dbReference>
<keyword evidence="7" id="KW-0245">EGF-like domain</keyword>
<evidence type="ECO:0000313" key="17">
    <source>
        <dbReference type="Proteomes" id="UP001208570"/>
    </source>
</evidence>
<protein>
    <recommendedName>
        <fullName evidence="9">Metalloendopeptidase</fullName>
        <ecNumber evidence="9">3.4.24.-</ecNumber>
    </recommendedName>
</protein>
<feature type="binding site" evidence="8">
    <location>
        <position position="217"/>
    </location>
    <ligand>
        <name>Zn(2+)</name>
        <dbReference type="ChEBI" id="CHEBI:29105"/>
        <note>catalytic</note>
    </ligand>
</feature>
<dbReference type="InterPro" id="IPR002035">
    <property type="entry name" value="VWF_A"/>
</dbReference>
<dbReference type="Pfam" id="PF01400">
    <property type="entry name" value="Astacin"/>
    <property type="match status" value="1"/>
</dbReference>
<dbReference type="PANTHER" id="PTHR10127">
    <property type="entry name" value="DISCOIDIN, CUB, EGF, LAMININ , AND ZINC METALLOPROTEASE DOMAIN CONTAINING"/>
    <property type="match status" value="1"/>
</dbReference>
<comment type="caution">
    <text evidence="7">Lacks conserved residue(s) required for the propagation of feature annotation.</text>
</comment>
<dbReference type="InterPro" id="IPR000859">
    <property type="entry name" value="CUB_dom"/>
</dbReference>
<dbReference type="Gene3D" id="2.60.120.290">
    <property type="entry name" value="Spermadhesin, CUB domain"/>
    <property type="match status" value="1"/>
</dbReference>
<evidence type="ECO:0000256" key="8">
    <source>
        <dbReference type="PROSITE-ProRule" id="PRU01211"/>
    </source>
</evidence>
<evidence type="ECO:0000256" key="7">
    <source>
        <dbReference type="PROSITE-ProRule" id="PRU00076"/>
    </source>
</evidence>
<organism evidence="16 17">
    <name type="scientific">Paralvinella palmiformis</name>
    <dbReference type="NCBI Taxonomy" id="53620"/>
    <lineage>
        <taxon>Eukaryota</taxon>
        <taxon>Metazoa</taxon>
        <taxon>Spiralia</taxon>
        <taxon>Lophotrochozoa</taxon>
        <taxon>Annelida</taxon>
        <taxon>Polychaeta</taxon>
        <taxon>Sedentaria</taxon>
        <taxon>Canalipalpata</taxon>
        <taxon>Terebellida</taxon>
        <taxon>Terebelliformia</taxon>
        <taxon>Alvinellidae</taxon>
        <taxon>Paralvinella</taxon>
    </lineage>
</organism>
<sequence>MTSSFRSLPYIIWLTSICYKAVCAAPVTSDWLNEDQIKRCRGIPCEKWDAIQNKLAALKETNKKHKDSSVDLLLDAEHQESENTIDGDIWPTMDVLETLEEKLRTRHKRKLAIFSDTIKRWDVPIHYYIDSSFNSTQADAIRGAVRHWEAQTCIRFKEEDFYGATLRQIFAEPFLYFVKNNKCGTFVGRVPDAIAQQIYLSDQCIYQWGAIVHEIGHIVGFWHEHQRSDRDGYITLFLDRMAPPVDYSQYDEEKTRNLVPYDYGSVMHYWAWSSSPSLSKITIEPKDLRYIYTIGQKVQLSFLDARLANIEYCSDKCSAALTCSNQGYQDPNNCTRCKCPDGFVGDHCERLAPSEKAECGGVIILGKELGKEKTYISSPGYSDNITYKDYTSCTWLIKAPENQNVNLLFMNNKSDHFGMFCQYPVCFHWVEIKMSADKSITGPRFCCENLNKIRALPGVLTSDGRQMIVLMRSNFTTSQDGSSPHNNGFRALIWTSPENNTQQADETKTKHPVRLPASESKYVVPELNIIFVMDSSGSVGADNWNKIKNFAKGVIYDLDAYNIDYQLGFVTFGSSGYVNIHLDRHFDYQVISKLIDSLPWKMESSNIADGIRKARQEIVSGKSNDIPSLVVLVTDGPASAEQANTETEARMLKTMANTKLSVIGLTRKVNRAEITSLASQPADKYVTIRDSFEGLNDIVDHVTEVAKELREPKVYRAVKKSNCVDLIFLLDSSRNVDHSNWLLLLKFVQTMMAEIGRYGSYCSTKTAVVSFSNEATYDVSLGCHSTSGRVLNDVMNIPWKNAGRNIAGALQMAREVAINGDPCRTLALLVTNVIADENPSATSYQAGLARLAGIEPYILSLVNDFEASKAYGITKHRKHVMSVVDYRMLLVASTMETIRQWLFTPLTTTYDKPSTTTTTGTPTTTTKITTTSQVTTETLPDTSTTSSRAREAPTGTKSSKAKPSTTTKSSTVKPSTQSAQFLWRCNFDDGRTPFCDMNQEQHRDQFDWTRHSGPTQSSDTGPYAAADGKYYIYIEASRPRKPNDAATIYIPEVPREGEYCLRYHYNMYGYHIKELQINIIESNGKLILLQSKTKLGDVGSTKWIEESVGVYLNKKSKIGFTGVRGSEYSGDIALDNISLFGGPCT</sequence>
<comment type="cofactor">
    <cofactor evidence="8 9">
        <name>Zn(2+)</name>
        <dbReference type="ChEBI" id="CHEBI:29105"/>
    </cofactor>
    <text evidence="8 9">Binds 1 zinc ion per subunit.</text>
</comment>
<feature type="domain" description="Peptidase M12A" evidence="15">
    <location>
        <begin position="111"/>
        <end position="314"/>
    </location>
</feature>
<accession>A0AAD9JMU4</accession>
<dbReference type="Pfam" id="PF00092">
    <property type="entry name" value="VWA"/>
    <property type="match status" value="2"/>
</dbReference>
<dbReference type="PROSITE" id="PS00022">
    <property type="entry name" value="EGF_1"/>
    <property type="match status" value="1"/>
</dbReference>
<feature type="disulfide bond" evidence="7">
    <location>
        <begin position="313"/>
        <end position="323"/>
    </location>
</feature>
<dbReference type="PROSITE" id="PS01186">
    <property type="entry name" value="EGF_2"/>
    <property type="match status" value="1"/>
</dbReference>
<dbReference type="EC" id="3.4.24.-" evidence="9"/>
<keyword evidence="2 8" id="KW-0479">Metal-binding</keyword>
<dbReference type="Proteomes" id="UP001208570">
    <property type="component" value="Unassembled WGS sequence"/>
</dbReference>
<dbReference type="Gene3D" id="3.40.390.10">
    <property type="entry name" value="Collagenase (Catalytic Domain)"/>
    <property type="match status" value="1"/>
</dbReference>
<keyword evidence="1 8" id="KW-0645">Protease</keyword>
<dbReference type="InterPro" id="IPR035914">
    <property type="entry name" value="Sperma_CUB_dom_sf"/>
</dbReference>
<dbReference type="SUPFAM" id="SSF49899">
    <property type="entry name" value="Concanavalin A-like lectins/glucanases"/>
    <property type="match status" value="1"/>
</dbReference>
<keyword evidence="6 7" id="KW-1015">Disulfide bond</keyword>
<evidence type="ECO:0000259" key="11">
    <source>
        <dbReference type="PROSITE" id="PS01180"/>
    </source>
</evidence>
<dbReference type="CDD" id="cd00041">
    <property type="entry name" value="CUB"/>
    <property type="match status" value="1"/>
</dbReference>
<feature type="domain" description="CUB" evidence="11">
    <location>
        <begin position="359"/>
        <end position="496"/>
    </location>
</feature>
<dbReference type="PROSITE" id="PS01180">
    <property type="entry name" value="CUB"/>
    <property type="match status" value="1"/>
</dbReference>
<dbReference type="PRINTS" id="PR00480">
    <property type="entry name" value="ASTACIN"/>
</dbReference>
<evidence type="ECO:0000256" key="1">
    <source>
        <dbReference type="ARBA" id="ARBA00022670"/>
    </source>
</evidence>
<feature type="signal peptide" evidence="9">
    <location>
        <begin position="1"/>
        <end position="24"/>
    </location>
</feature>
<dbReference type="PROSITE" id="PS51864">
    <property type="entry name" value="ASTACIN"/>
    <property type="match status" value="1"/>
</dbReference>
<feature type="domain" description="VWFA" evidence="14">
    <location>
        <begin position="528"/>
        <end position="702"/>
    </location>
</feature>
<feature type="disulfide bond" evidence="7">
    <location>
        <begin position="339"/>
        <end position="348"/>
    </location>
</feature>
<dbReference type="PROSITE" id="PS50026">
    <property type="entry name" value="EGF_3"/>
    <property type="match status" value="1"/>
</dbReference>
<dbReference type="GO" id="GO:0004222">
    <property type="term" value="F:metalloendopeptidase activity"/>
    <property type="evidence" value="ECO:0007669"/>
    <property type="project" value="UniProtKB-UniRule"/>
</dbReference>
<evidence type="ECO:0000256" key="4">
    <source>
        <dbReference type="ARBA" id="ARBA00022833"/>
    </source>
</evidence>
<feature type="chain" id="PRO_5041774821" description="Metalloendopeptidase" evidence="9">
    <location>
        <begin position="25"/>
        <end position="1145"/>
    </location>
</feature>
<dbReference type="Gene3D" id="2.60.120.200">
    <property type="match status" value="1"/>
</dbReference>
<dbReference type="PANTHER" id="PTHR10127:SF780">
    <property type="entry name" value="METALLOENDOPEPTIDASE"/>
    <property type="match status" value="1"/>
</dbReference>
<name>A0AAD9JMU4_9ANNE</name>
<feature type="domain" description="MAM" evidence="13">
    <location>
        <begin position="983"/>
        <end position="1145"/>
    </location>
</feature>
<dbReference type="GO" id="GO:0016020">
    <property type="term" value="C:membrane"/>
    <property type="evidence" value="ECO:0007669"/>
    <property type="project" value="InterPro"/>
</dbReference>
<feature type="domain" description="EGF-like" evidence="12">
    <location>
        <begin position="309"/>
        <end position="349"/>
    </location>
</feature>
<evidence type="ECO:0000256" key="5">
    <source>
        <dbReference type="ARBA" id="ARBA00023049"/>
    </source>
</evidence>
<dbReference type="SUPFAM" id="SSF49854">
    <property type="entry name" value="Spermadhesin, CUB domain"/>
    <property type="match status" value="1"/>
</dbReference>
<evidence type="ECO:0000259" key="14">
    <source>
        <dbReference type="PROSITE" id="PS50234"/>
    </source>
</evidence>
<dbReference type="InterPro" id="IPR034035">
    <property type="entry name" value="Astacin-like_dom"/>
</dbReference>
<keyword evidence="4 8" id="KW-0862">Zinc</keyword>
<dbReference type="Gene3D" id="3.40.50.410">
    <property type="entry name" value="von Willebrand factor, type A domain"/>
    <property type="match status" value="2"/>
</dbReference>
<dbReference type="Pfam" id="PF00629">
    <property type="entry name" value="MAM"/>
    <property type="match status" value="1"/>
</dbReference>
<dbReference type="CDD" id="cd06263">
    <property type="entry name" value="MAM"/>
    <property type="match status" value="1"/>
</dbReference>
<proteinExistence type="predicted"/>
<keyword evidence="9" id="KW-0732">Signal</keyword>
<dbReference type="SUPFAM" id="SSF53300">
    <property type="entry name" value="vWA-like"/>
    <property type="match status" value="2"/>
</dbReference>
<feature type="binding site" evidence="8">
    <location>
        <position position="223"/>
    </location>
    <ligand>
        <name>Zn(2+)</name>
        <dbReference type="ChEBI" id="CHEBI:29105"/>
        <note>catalytic</note>
    </ligand>
</feature>
<dbReference type="SMART" id="SM00327">
    <property type="entry name" value="VWA"/>
    <property type="match status" value="2"/>
</dbReference>
<feature type="active site" evidence="8">
    <location>
        <position position="214"/>
    </location>
</feature>
<feature type="domain" description="VWFA" evidence="14">
    <location>
        <begin position="725"/>
        <end position="898"/>
    </location>
</feature>
<dbReference type="PROSITE" id="PS50060">
    <property type="entry name" value="MAM_2"/>
    <property type="match status" value="1"/>
</dbReference>
<keyword evidence="5 8" id="KW-0482">Metalloprotease</keyword>
<evidence type="ECO:0000256" key="9">
    <source>
        <dbReference type="RuleBase" id="RU361183"/>
    </source>
</evidence>
<dbReference type="InterPro" id="IPR000998">
    <property type="entry name" value="MAM_dom"/>
</dbReference>
<dbReference type="InterPro" id="IPR013320">
    <property type="entry name" value="ConA-like_dom_sf"/>
</dbReference>
<evidence type="ECO:0000256" key="10">
    <source>
        <dbReference type="SAM" id="MobiDB-lite"/>
    </source>
</evidence>
<dbReference type="InterPro" id="IPR036465">
    <property type="entry name" value="vWFA_dom_sf"/>
</dbReference>
<evidence type="ECO:0000256" key="3">
    <source>
        <dbReference type="ARBA" id="ARBA00022801"/>
    </source>
</evidence>
<dbReference type="PROSITE" id="PS50234">
    <property type="entry name" value="VWFA"/>
    <property type="match status" value="2"/>
</dbReference>
<dbReference type="SMART" id="SM00137">
    <property type="entry name" value="MAM"/>
    <property type="match status" value="1"/>
</dbReference>
<evidence type="ECO:0000256" key="6">
    <source>
        <dbReference type="ARBA" id="ARBA00023157"/>
    </source>
</evidence>
<evidence type="ECO:0000259" key="12">
    <source>
        <dbReference type="PROSITE" id="PS50026"/>
    </source>
</evidence>
<gene>
    <name evidence="16" type="ORF">LSH36_235g02020</name>
</gene>
<dbReference type="CDD" id="cd00198">
    <property type="entry name" value="vWFA"/>
    <property type="match status" value="1"/>
</dbReference>
<dbReference type="InterPro" id="IPR024079">
    <property type="entry name" value="MetalloPept_cat_dom_sf"/>
</dbReference>
<dbReference type="GO" id="GO:0006508">
    <property type="term" value="P:proteolysis"/>
    <property type="evidence" value="ECO:0007669"/>
    <property type="project" value="UniProtKB-KW"/>
</dbReference>
<dbReference type="GO" id="GO:0008270">
    <property type="term" value="F:zinc ion binding"/>
    <property type="evidence" value="ECO:0007669"/>
    <property type="project" value="UniProtKB-UniRule"/>
</dbReference>
<evidence type="ECO:0000313" key="16">
    <source>
        <dbReference type="EMBL" id="KAK2155631.1"/>
    </source>
</evidence>
<dbReference type="InterPro" id="IPR000742">
    <property type="entry name" value="EGF"/>
</dbReference>
<comment type="caution">
    <text evidence="16">The sequence shown here is derived from an EMBL/GenBank/DDBJ whole genome shotgun (WGS) entry which is preliminary data.</text>
</comment>
<evidence type="ECO:0000256" key="2">
    <source>
        <dbReference type="ARBA" id="ARBA00022723"/>
    </source>
</evidence>
<dbReference type="CDD" id="cd04280">
    <property type="entry name" value="ZnMc_astacin_like"/>
    <property type="match status" value="1"/>
</dbReference>
<reference evidence="16" key="1">
    <citation type="journal article" date="2023" name="Mol. Biol. Evol.">
        <title>Third-Generation Sequencing Reveals the Adaptive Role of the Epigenome in Three Deep-Sea Polychaetes.</title>
        <authorList>
            <person name="Perez M."/>
            <person name="Aroh O."/>
            <person name="Sun Y."/>
            <person name="Lan Y."/>
            <person name="Juniper S.K."/>
            <person name="Young C.R."/>
            <person name="Angers B."/>
            <person name="Qian P.Y."/>
        </authorList>
    </citation>
    <scope>NUCLEOTIDE SEQUENCE</scope>
    <source>
        <strain evidence="16">P08H-3</strain>
    </source>
</reference>
<feature type="binding site" evidence="8">
    <location>
        <position position="213"/>
    </location>
    <ligand>
        <name>Zn(2+)</name>
        <dbReference type="ChEBI" id="CHEBI:29105"/>
        <note>catalytic</note>
    </ligand>
</feature>
<keyword evidence="3 8" id="KW-0378">Hydrolase</keyword>